<organism evidence="19 20">
    <name type="scientific">Candidatus Accumulibacter vicinus</name>
    <dbReference type="NCBI Taxonomy" id="2954382"/>
    <lineage>
        <taxon>Bacteria</taxon>
        <taxon>Pseudomonadati</taxon>
        <taxon>Pseudomonadota</taxon>
        <taxon>Betaproteobacteria</taxon>
        <taxon>Candidatus Accumulibacter</taxon>
    </lineage>
</organism>
<dbReference type="PROSITE" id="PS51194">
    <property type="entry name" value="HELICASE_CTER"/>
    <property type="match status" value="1"/>
</dbReference>
<feature type="domain" description="UVR" evidence="16">
    <location>
        <begin position="643"/>
        <end position="678"/>
    </location>
</feature>
<dbReference type="GO" id="GO:0005524">
    <property type="term" value="F:ATP binding"/>
    <property type="evidence" value="ECO:0007669"/>
    <property type="project" value="UniProtKB-UniRule"/>
</dbReference>
<dbReference type="GO" id="GO:0009432">
    <property type="term" value="P:SOS response"/>
    <property type="evidence" value="ECO:0007669"/>
    <property type="project" value="UniProtKB-UniRule"/>
</dbReference>
<comment type="subcellular location">
    <subcellularLocation>
        <location evidence="1 13 14">Cytoplasm</location>
    </subcellularLocation>
</comment>
<dbReference type="Pfam" id="PF17757">
    <property type="entry name" value="UvrB_inter"/>
    <property type="match status" value="1"/>
</dbReference>
<keyword evidence="7 13" id="KW-0067">ATP-binding</keyword>
<keyword evidence="10 13" id="KW-0742">SOS response</keyword>
<dbReference type="InterPro" id="IPR036876">
    <property type="entry name" value="UVR_dom_sf"/>
</dbReference>
<evidence type="ECO:0000256" key="5">
    <source>
        <dbReference type="ARBA" id="ARBA00022763"/>
    </source>
</evidence>
<dbReference type="InterPro" id="IPR041471">
    <property type="entry name" value="UvrB_inter"/>
</dbReference>
<dbReference type="HAMAP" id="MF_00204">
    <property type="entry name" value="UvrB"/>
    <property type="match status" value="1"/>
</dbReference>
<dbReference type="PROSITE" id="PS51192">
    <property type="entry name" value="HELICASE_ATP_BIND_1"/>
    <property type="match status" value="1"/>
</dbReference>
<evidence type="ECO:0000259" key="17">
    <source>
        <dbReference type="PROSITE" id="PS51192"/>
    </source>
</evidence>
<evidence type="ECO:0000256" key="2">
    <source>
        <dbReference type="ARBA" id="ARBA00008533"/>
    </source>
</evidence>
<comment type="subunit">
    <text evidence="11 13 14">Forms a heterotetramer with UvrA during the search for lesions. Interacts with UvrC in an incision complex.</text>
</comment>
<evidence type="ECO:0000256" key="4">
    <source>
        <dbReference type="ARBA" id="ARBA00022741"/>
    </source>
</evidence>
<evidence type="ECO:0000256" key="15">
    <source>
        <dbReference type="SAM" id="Coils"/>
    </source>
</evidence>
<evidence type="ECO:0000259" key="18">
    <source>
        <dbReference type="PROSITE" id="PS51194"/>
    </source>
</evidence>
<feature type="domain" description="Helicase ATP-binding" evidence="17">
    <location>
        <begin position="42"/>
        <end position="176"/>
    </location>
</feature>
<dbReference type="InterPro" id="IPR024759">
    <property type="entry name" value="UvrB_YAD/RRR_dom"/>
</dbReference>
<dbReference type="GO" id="GO:0006289">
    <property type="term" value="P:nucleotide-excision repair"/>
    <property type="evidence" value="ECO:0007669"/>
    <property type="project" value="UniProtKB-UniRule"/>
</dbReference>
<dbReference type="PANTHER" id="PTHR24029">
    <property type="entry name" value="UVRABC SYSTEM PROTEIN B"/>
    <property type="match status" value="1"/>
</dbReference>
<dbReference type="InterPro" id="IPR006935">
    <property type="entry name" value="Helicase/UvrB_N"/>
</dbReference>
<dbReference type="InterPro" id="IPR014001">
    <property type="entry name" value="Helicase_ATP-bd"/>
</dbReference>
<feature type="domain" description="Helicase C-terminal" evidence="18">
    <location>
        <begin position="446"/>
        <end position="599"/>
    </location>
</feature>
<dbReference type="Pfam" id="PF12344">
    <property type="entry name" value="UvrB"/>
    <property type="match status" value="1"/>
</dbReference>
<feature type="short sequence motif" description="Beta-hairpin" evidence="13">
    <location>
        <begin position="108"/>
        <end position="131"/>
    </location>
</feature>
<dbReference type="AlphaFoldDB" id="A0A084XZ32"/>
<comment type="caution">
    <text evidence="19">The sequence shown here is derived from an EMBL/GenBank/DDBJ whole genome shotgun (WGS) entry which is preliminary data.</text>
</comment>
<dbReference type="PROSITE" id="PS50151">
    <property type="entry name" value="UVR"/>
    <property type="match status" value="1"/>
</dbReference>
<dbReference type="GO" id="GO:0003677">
    <property type="term" value="F:DNA binding"/>
    <property type="evidence" value="ECO:0007669"/>
    <property type="project" value="UniProtKB-UniRule"/>
</dbReference>
<dbReference type="Proteomes" id="UP000019812">
    <property type="component" value="Unassembled WGS sequence"/>
</dbReference>
<evidence type="ECO:0000313" key="20">
    <source>
        <dbReference type="Proteomes" id="UP000019812"/>
    </source>
</evidence>
<dbReference type="CDD" id="cd18790">
    <property type="entry name" value="SF2_C_UvrB"/>
    <property type="match status" value="1"/>
</dbReference>
<sequence>MPTQAHSREKPPFVTFEGSPFRLYQPFLPAGDQPAAIDRLVEGLQDGLSFQTLLGVTGSGKTYTMANVIARTGRPALVLAPNKTLAAQLYAEFREFFPDNAVEYFVSYYDYYQPEAYVPARDLFIEKDSSINEHIEQMRLSATKSLLERRDCVIVATVSCIYGLGDRDEYRKMILTMRVGDHIGQREVIKRLADMQYERNETDFNRGTFRVRGDTIDVFPAEHAEQAIRISLFDDEIEGLQLFDPLTGHLQARLLRFTVFPSSHYVTPRETVLRAIEAIKEELVEQIAYFNAENRLVEAQRIEQRTRFDLEMLDQVGFCKGIENYSRHLSGRQVGEPPPTLIDYLATDALMFIDESHVSVSQVGGMYKGDRSRKENLVHYGFRLPSALDNRPLKFAEFEALMRQTIFVSATPADYEATHQGQVVEQLVRPTGLVDPTLIVRPASTQVDDLLSEIRLRAGLAERVLVTTLTKRMAEDLTDYLNENEVRVRYLHSDIDTVERAEIIRDLRLGRFDVLVGINLLREGLDIPEVSLVAILDADKEGFLRSERSLIQTIGRAARHLHGTAILYADRVTDSMRRAIAETERRRLKQLAFNEANGIVPKGISKRVVDIIDGVYEAENAQRDLKVAQQQAGYEAMSEKQLARELRRLEKEMHEYARNLEFEKAAAARDELFRIRKQVFGISGAEENLQPQCLTD</sequence>
<keyword evidence="5 13" id="KW-0227">DNA damage</keyword>
<evidence type="ECO:0000256" key="7">
    <source>
        <dbReference type="ARBA" id="ARBA00022840"/>
    </source>
</evidence>
<proteinExistence type="inferred from homology"/>
<dbReference type="Gene3D" id="4.10.860.10">
    <property type="entry name" value="UVR domain"/>
    <property type="match status" value="1"/>
</dbReference>
<dbReference type="STRING" id="1457154.CAPSK01_002841"/>
<accession>A0A084XZ32</accession>
<dbReference type="GO" id="GO:0009380">
    <property type="term" value="C:excinuclease repair complex"/>
    <property type="evidence" value="ECO:0007669"/>
    <property type="project" value="InterPro"/>
</dbReference>
<dbReference type="GO" id="GO:0005737">
    <property type="term" value="C:cytoplasm"/>
    <property type="evidence" value="ECO:0007669"/>
    <property type="project" value="UniProtKB-SubCell"/>
</dbReference>
<dbReference type="CDD" id="cd17916">
    <property type="entry name" value="DEXHc_UvrB"/>
    <property type="match status" value="1"/>
</dbReference>
<protein>
    <recommendedName>
        <fullName evidence="12 13">UvrABC system protein B</fullName>
        <shortName evidence="13">Protein UvrB</shortName>
    </recommendedName>
    <alternativeName>
        <fullName evidence="13">Excinuclease ABC subunit B</fullName>
    </alternativeName>
</protein>
<dbReference type="GO" id="GO:0016887">
    <property type="term" value="F:ATP hydrolysis activity"/>
    <property type="evidence" value="ECO:0007669"/>
    <property type="project" value="InterPro"/>
</dbReference>
<dbReference type="InterPro" id="IPR004807">
    <property type="entry name" value="UvrB"/>
</dbReference>
<evidence type="ECO:0000259" key="16">
    <source>
        <dbReference type="PROSITE" id="PS50151"/>
    </source>
</evidence>
<evidence type="ECO:0000256" key="9">
    <source>
        <dbReference type="ARBA" id="ARBA00023204"/>
    </source>
</evidence>
<dbReference type="SUPFAM" id="SSF46600">
    <property type="entry name" value="C-terminal UvrC-binding domain of UvrB"/>
    <property type="match status" value="1"/>
</dbReference>
<reference evidence="19 20" key="1">
    <citation type="submission" date="2014-07" db="EMBL/GenBank/DDBJ databases">
        <title>Expanding our view of genomic diversity in Candidatus Accumulibacter clades.</title>
        <authorList>
            <person name="Skennerton C.T."/>
            <person name="Barr J.J."/>
            <person name="Slater F.R."/>
            <person name="Bond P.L."/>
            <person name="Tyson G.W."/>
        </authorList>
    </citation>
    <scope>NUCLEOTIDE SEQUENCE [LARGE SCALE GENOMIC DNA]</scope>
    <source>
        <strain evidence="20">SK-01</strain>
    </source>
</reference>
<evidence type="ECO:0000313" key="19">
    <source>
        <dbReference type="EMBL" id="KFB67726.1"/>
    </source>
</evidence>
<dbReference type="Pfam" id="PF00271">
    <property type="entry name" value="Helicase_C"/>
    <property type="match status" value="1"/>
</dbReference>
<dbReference type="Gene3D" id="3.40.50.300">
    <property type="entry name" value="P-loop containing nucleotide triphosphate hydrolases"/>
    <property type="match status" value="3"/>
</dbReference>
<evidence type="ECO:0000256" key="14">
    <source>
        <dbReference type="RuleBase" id="RU003587"/>
    </source>
</evidence>
<gene>
    <name evidence="13 19" type="primary">uvrB</name>
    <name evidence="19" type="ORF">CAPSK01_002841</name>
</gene>
<dbReference type="NCBIfam" id="NF003673">
    <property type="entry name" value="PRK05298.1"/>
    <property type="match status" value="1"/>
</dbReference>
<dbReference type="InterPro" id="IPR027417">
    <property type="entry name" value="P-loop_NTPase"/>
</dbReference>
<keyword evidence="8 13" id="KW-0267">Excision nuclease</keyword>
<keyword evidence="15" id="KW-0175">Coiled coil</keyword>
<evidence type="ECO:0000256" key="1">
    <source>
        <dbReference type="ARBA" id="ARBA00004496"/>
    </source>
</evidence>
<feature type="binding site" evidence="13">
    <location>
        <begin position="55"/>
        <end position="62"/>
    </location>
    <ligand>
        <name>ATP</name>
        <dbReference type="ChEBI" id="CHEBI:30616"/>
    </ligand>
</feature>
<dbReference type="PANTHER" id="PTHR24029:SF0">
    <property type="entry name" value="UVRABC SYSTEM PROTEIN B"/>
    <property type="match status" value="1"/>
</dbReference>
<evidence type="ECO:0000256" key="12">
    <source>
        <dbReference type="ARBA" id="ARBA00029504"/>
    </source>
</evidence>
<comment type="function">
    <text evidence="13">The UvrABC repair system catalyzes the recognition and processing of DNA lesions. A damage recognition complex composed of 2 UvrA and 2 UvrB subunits scans DNA for abnormalities. Upon binding of the UvrA(2)B(2) complex to a putative damaged site, the DNA wraps around one UvrB monomer. DNA wrap is dependent on ATP binding by UvrB and probably causes local melting of the DNA helix, facilitating insertion of UvrB beta-hairpin between the DNA strands. Then UvrB probes one DNA strand for the presence of a lesion. If a lesion is found the UvrA subunits dissociate and the UvrB-DNA preincision complex is formed. This complex is subsequently bound by UvrC and the second UvrB is released. If no lesion is found, the DNA wraps around the other UvrB subunit that will check the other stand for damage.</text>
</comment>
<evidence type="ECO:0000256" key="10">
    <source>
        <dbReference type="ARBA" id="ARBA00023236"/>
    </source>
</evidence>
<dbReference type="Pfam" id="PF04851">
    <property type="entry name" value="ResIII"/>
    <property type="match status" value="1"/>
</dbReference>
<dbReference type="RefSeq" id="WP_034926974.1">
    <property type="nucleotide sequence ID" value="NZ_JDSS02000026.1"/>
</dbReference>
<evidence type="ECO:0000256" key="8">
    <source>
        <dbReference type="ARBA" id="ARBA00022881"/>
    </source>
</evidence>
<evidence type="ECO:0000256" key="6">
    <source>
        <dbReference type="ARBA" id="ARBA00022769"/>
    </source>
</evidence>
<evidence type="ECO:0000256" key="3">
    <source>
        <dbReference type="ARBA" id="ARBA00022490"/>
    </source>
</evidence>
<comment type="similarity">
    <text evidence="2 13 14">Belongs to the UvrB family.</text>
</comment>
<dbReference type="SUPFAM" id="SSF52540">
    <property type="entry name" value="P-loop containing nucleoside triphosphate hydrolases"/>
    <property type="match status" value="2"/>
</dbReference>
<keyword evidence="9 13" id="KW-0234">DNA repair</keyword>
<dbReference type="Gene3D" id="6.10.140.240">
    <property type="match status" value="1"/>
</dbReference>
<evidence type="ECO:0000256" key="13">
    <source>
        <dbReference type="HAMAP-Rule" id="MF_00204"/>
    </source>
</evidence>
<feature type="coiled-coil region" evidence="15">
    <location>
        <begin position="639"/>
        <end position="666"/>
    </location>
</feature>
<dbReference type="SMART" id="SM00490">
    <property type="entry name" value="HELICc"/>
    <property type="match status" value="1"/>
</dbReference>
<keyword evidence="3 13" id="KW-0963">Cytoplasm</keyword>
<name>A0A084XZ32_9PROT</name>
<keyword evidence="4 13" id="KW-0547">Nucleotide-binding</keyword>
<dbReference type="Pfam" id="PF02151">
    <property type="entry name" value="UVR"/>
    <property type="match status" value="1"/>
</dbReference>
<evidence type="ECO:0000256" key="11">
    <source>
        <dbReference type="ARBA" id="ARBA00026033"/>
    </source>
</evidence>
<dbReference type="SMART" id="SM00487">
    <property type="entry name" value="DEXDc"/>
    <property type="match status" value="1"/>
</dbReference>
<dbReference type="EMBL" id="JDSS02000026">
    <property type="protein sequence ID" value="KFB67726.1"/>
    <property type="molecule type" value="Genomic_DNA"/>
</dbReference>
<dbReference type="InterPro" id="IPR001943">
    <property type="entry name" value="UVR_dom"/>
</dbReference>
<comment type="domain">
    <text evidence="13">The beta-hairpin motif is involved in DNA binding.</text>
</comment>
<dbReference type="InterPro" id="IPR001650">
    <property type="entry name" value="Helicase_C-like"/>
</dbReference>
<keyword evidence="6 13" id="KW-0228">DNA excision</keyword>
<dbReference type="NCBIfam" id="TIGR00631">
    <property type="entry name" value="uvrb"/>
    <property type="match status" value="1"/>
</dbReference>
<dbReference type="GO" id="GO:0009381">
    <property type="term" value="F:excinuclease ABC activity"/>
    <property type="evidence" value="ECO:0007669"/>
    <property type="project" value="UniProtKB-UniRule"/>
</dbReference>